<proteinExistence type="predicted"/>
<organism evidence="1 2">
    <name type="scientific">Setaria italica</name>
    <name type="common">Foxtail millet</name>
    <name type="synonym">Panicum italicum</name>
    <dbReference type="NCBI Taxonomy" id="4555"/>
    <lineage>
        <taxon>Eukaryota</taxon>
        <taxon>Viridiplantae</taxon>
        <taxon>Streptophyta</taxon>
        <taxon>Embryophyta</taxon>
        <taxon>Tracheophyta</taxon>
        <taxon>Spermatophyta</taxon>
        <taxon>Magnoliopsida</taxon>
        <taxon>Liliopsida</taxon>
        <taxon>Poales</taxon>
        <taxon>Poaceae</taxon>
        <taxon>PACMAD clade</taxon>
        <taxon>Panicoideae</taxon>
        <taxon>Panicodae</taxon>
        <taxon>Paniceae</taxon>
        <taxon>Cenchrinae</taxon>
        <taxon>Setaria</taxon>
    </lineage>
</organism>
<dbReference type="EMBL" id="AGNK02004507">
    <property type="status" value="NOT_ANNOTATED_CDS"/>
    <property type="molecule type" value="Genomic_DNA"/>
</dbReference>
<dbReference type="InParanoid" id="K3YFJ9"/>
<keyword evidence="2" id="KW-1185">Reference proteome</keyword>
<reference evidence="1" key="2">
    <citation type="submission" date="2018-08" db="UniProtKB">
        <authorList>
            <consortium name="EnsemblPlants"/>
        </authorList>
    </citation>
    <scope>IDENTIFICATION</scope>
    <source>
        <strain evidence="1">Yugu1</strain>
    </source>
</reference>
<accession>K3YFJ9</accession>
<dbReference type="HOGENOM" id="CLU_3351994_0_0_1"/>
<dbReference type="AlphaFoldDB" id="K3YFJ9"/>
<dbReference type="Gramene" id="KQK98858">
    <property type="protein sequence ID" value="KQK98858"/>
    <property type="gene ID" value="SETIT_013017mg"/>
</dbReference>
<evidence type="ECO:0000313" key="1">
    <source>
        <dbReference type="EnsemblPlants" id="KQK98858"/>
    </source>
</evidence>
<protein>
    <submittedName>
        <fullName evidence="1">Uncharacterized protein</fullName>
    </submittedName>
</protein>
<dbReference type="Proteomes" id="UP000004995">
    <property type="component" value="Unassembled WGS sequence"/>
</dbReference>
<name>K3YFJ9_SETIT</name>
<reference evidence="2" key="1">
    <citation type="journal article" date="2012" name="Nat. Biotechnol.">
        <title>Reference genome sequence of the model plant Setaria.</title>
        <authorList>
            <person name="Bennetzen J.L."/>
            <person name="Schmutz J."/>
            <person name="Wang H."/>
            <person name="Percifield R."/>
            <person name="Hawkins J."/>
            <person name="Pontaroli A.C."/>
            <person name="Estep M."/>
            <person name="Feng L."/>
            <person name="Vaughn J.N."/>
            <person name="Grimwood J."/>
            <person name="Jenkins J."/>
            <person name="Barry K."/>
            <person name="Lindquist E."/>
            <person name="Hellsten U."/>
            <person name="Deshpande S."/>
            <person name="Wang X."/>
            <person name="Wu X."/>
            <person name="Mitros T."/>
            <person name="Triplett J."/>
            <person name="Yang X."/>
            <person name="Ye C.Y."/>
            <person name="Mauro-Herrera M."/>
            <person name="Wang L."/>
            <person name="Li P."/>
            <person name="Sharma M."/>
            <person name="Sharma R."/>
            <person name="Ronald P.C."/>
            <person name="Panaud O."/>
            <person name="Kellogg E.A."/>
            <person name="Brutnell T.P."/>
            <person name="Doust A.N."/>
            <person name="Tuskan G.A."/>
            <person name="Rokhsar D."/>
            <person name="Devos K.M."/>
        </authorList>
    </citation>
    <scope>NUCLEOTIDE SEQUENCE [LARGE SCALE GENOMIC DNA]</scope>
    <source>
        <strain evidence="2">cv. Yugu1</strain>
    </source>
</reference>
<evidence type="ECO:0000313" key="2">
    <source>
        <dbReference type="Proteomes" id="UP000004995"/>
    </source>
</evidence>
<sequence>MQLQGFMVVFLTRKVLVLIFKGNRTKTRVKKLVNSYC</sequence>
<dbReference type="EnsemblPlants" id="KQK98858">
    <property type="protein sequence ID" value="KQK98858"/>
    <property type="gene ID" value="SETIT_013017mg"/>
</dbReference>